<evidence type="ECO:0000313" key="2">
    <source>
        <dbReference type="WBParaSite" id="PgR053_g024_t03"/>
    </source>
</evidence>
<accession>A0A915BQM0</accession>
<proteinExistence type="predicted"/>
<protein>
    <submittedName>
        <fullName evidence="2">Uncharacterized protein</fullName>
    </submittedName>
</protein>
<reference evidence="2" key="1">
    <citation type="submission" date="2022-11" db="UniProtKB">
        <authorList>
            <consortium name="WormBaseParasite"/>
        </authorList>
    </citation>
    <scope>IDENTIFICATION</scope>
</reference>
<organism evidence="1 2">
    <name type="scientific">Parascaris univalens</name>
    <name type="common">Nematode worm</name>
    <dbReference type="NCBI Taxonomy" id="6257"/>
    <lineage>
        <taxon>Eukaryota</taxon>
        <taxon>Metazoa</taxon>
        <taxon>Ecdysozoa</taxon>
        <taxon>Nematoda</taxon>
        <taxon>Chromadorea</taxon>
        <taxon>Rhabditida</taxon>
        <taxon>Spirurina</taxon>
        <taxon>Ascaridomorpha</taxon>
        <taxon>Ascaridoidea</taxon>
        <taxon>Ascarididae</taxon>
        <taxon>Parascaris</taxon>
    </lineage>
</organism>
<name>A0A915BQM0_PARUN</name>
<evidence type="ECO:0000313" key="1">
    <source>
        <dbReference type="Proteomes" id="UP000887569"/>
    </source>
</evidence>
<dbReference type="AlphaFoldDB" id="A0A915BQM0"/>
<dbReference type="WBParaSite" id="PgR053_g024_t03">
    <property type="protein sequence ID" value="PgR053_g024_t03"/>
    <property type="gene ID" value="PgR053_g024"/>
</dbReference>
<dbReference type="Proteomes" id="UP000887569">
    <property type="component" value="Unplaced"/>
</dbReference>
<sequence>MCPHITPAFSFRPSLPLRTSSVTCPPPTPSHCSH</sequence>
<keyword evidence="1" id="KW-1185">Reference proteome</keyword>